<dbReference type="EMBL" id="BDGX01000037">
    <property type="protein sequence ID" value="GAV54167.1"/>
    <property type="molecule type" value="Genomic_DNA"/>
</dbReference>
<sequence>MSMEQIQAYYKIGLHRLEGWYQNPSSLSSALYLTGAAFVVTALFWRYSSIGTTTTDRTKTKKSHKQQQKMPTKTVPLSRESHIDSISTSFHHEYKPGLLQLVGNYDSENEKNCYDKRYYNEMLLKLLIELDGIDITVLPTDDKVQLKNRRKAVIKEIQHHLQLLDTLPRN</sequence>
<evidence type="ECO:0000313" key="5">
    <source>
        <dbReference type="Proteomes" id="UP000187013"/>
    </source>
</evidence>
<dbReference type="SMART" id="SM00264">
    <property type="entry name" value="BAG"/>
    <property type="match status" value="1"/>
</dbReference>
<dbReference type="InterPro" id="IPR036533">
    <property type="entry name" value="BAG_dom_sf"/>
</dbReference>
<protein>
    <recommendedName>
        <fullName evidence="3">BAG domain-containing protein</fullName>
    </recommendedName>
</protein>
<organism evidence="4 5">
    <name type="scientific">Zygosaccharomyces rouxii</name>
    <dbReference type="NCBI Taxonomy" id="4956"/>
    <lineage>
        <taxon>Eukaryota</taxon>
        <taxon>Fungi</taxon>
        <taxon>Dikarya</taxon>
        <taxon>Ascomycota</taxon>
        <taxon>Saccharomycotina</taxon>
        <taxon>Saccharomycetes</taxon>
        <taxon>Saccharomycetales</taxon>
        <taxon>Saccharomycetaceae</taxon>
        <taxon>Zygosaccharomyces</taxon>
    </lineage>
</organism>
<keyword evidence="2" id="KW-1133">Transmembrane helix</keyword>
<dbReference type="PROSITE" id="PS51035">
    <property type="entry name" value="BAG"/>
    <property type="match status" value="1"/>
</dbReference>
<keyword evidence="2" id="KW-0812">Transmembrane</keyword>
<dbReference type="SUPFAM" id="SSF63491">
    <property type="entry name" value="BAG domain"/>
    <property type="match status" value="1"/>
</dbReference>
<reference evidence="4 5" key="1">
    <citation type="submission" date="2016-08" db="EMBL/GenBank/DDBJ databases">
        <title>Draft genome sequence of allopolyploid Zygosaccharomyces rouxii.</title>
        <authorList>
            <person name="Watanabe J."/>
            <person name="Uehara K."/>
            <person name="Mogi Y."/>
            <person name="Tsukioka Y."/>
        </authorList>
    </citation>
    <scope>NUCLEOTIDE SEQUENCE [LARGE SCALE GENOMIC DNA]</scope>
    <source>
        <strain evidence="4 5">NBRC 110957</strain>
    </source>
</reference>
<accession>A0A1Q3AEL1</accession>
<dbReference type="OrthoDB" id="417450at2759"/>
<name>A0A1Q3AEL1_ZYGRO</name>
<dbReference type="InterPro" id="IPR003103">
    <property type="entry name" value="BAG_domain"/>
</dbReference>
<keyword evidence="2" id="KW-0472">Membrane</keyword>
<feature type="domain" description="BAG" evidence="3">
    <location>
        <begin position="95"/>
        <end position="168"/>
    </location>
</feature>
<evidence type="ECO:0000313" key="4">
    <source>
        <dbReference type="EMBL" id="GAV54167.1"/>
    </source>
</evidence>
<dbReference type="Proteomes" id="UP000187013">
    <property type="component" value="Unassembled WGS sequence"/>
</dbReference>
<dbReference type="Gene3D" id="1.20.58.120">
    <property type="entry name" value="BAG domain"/>
    <property type="match status" value="1"/>
</dbReference>
<comment type="caution">
    <text evidence="4">The sequence shown here is derived from an EMBL/GenBank/DDBJ whole genome shotgun (WGS) entry which is preliminary data.</text>
</comment>
<evidence type="ECO:0000256" key="1">
    <source>
        <dbReference type="SAM" id="MobiDB-lite"/>
    </source>
</evidence>
<feature type="region of interest" description="Disordered" evidence="1">
    <location>
        <begin position="55"/>
        <end position="78"/>
    </location>
</feature>
<dbReference type="Pfam" id="PF02179">
    <property type="entry name" value="BAG"/>
    <property type="match status" value="1"/>
</dbReference>
<evidence type="ECO:0000256" key="2">
    <source>
        <dbReference type="SAM" id="Phobius"/>
    </source>
</evidence>
<dbReference type="AlphaFoldDB" id="A0A1Q3AEL1"/>
<proteinExistence type="predicted"/>
<evidence type="ECO:0000259" key="3">
    <source>
        <dbReference type="PROSITE" id="PS51035"/>
    </source>
</evidence>
<gene>
    <name evidence="4" type="ORF">ZYGR_0AK06690</name>
</gene>
<dbReference type="GO" id="GO:0051087">
    <property type="term" value="F:protein-folding chaperone binding"/>
    <property type="evidence" value="ECO:0007669"/>
    <property type="project" value="InterPro"/>
</dbReference>
<feature type="transmembrane region" description="Helical" evidence="2">
    <location>
        <begin position="29"/>
        <end position="47"/>
    </location>
</feature>